<feature type="binding site" evidence="7">
    <location>
        <position position="70"/>
    </location>
    <ligand>
        <name>substrate</name>
    </ligand>
</feature>
<dbReference type="EC" id="3.6.1.66" evidence="7"/>
<name>A0ABU1T9U9_9SPHI</name>
<comment type="function">
    <text evidence="7">Pyrophosphatase that catalyzes the hydrolysis of nucleoside triphosphates to their monophosphate derivatives, with a high preference for the non-canonical purine nucleotides XTP (xanthosine triphosphate), dITP (deoxyinosine triphosphate) and ITP. Seems to function as a house-cleaning enzyme that removes non-canonical purine nucleotides from the nucleotide pool, thus preventing their incorporation into DNA/RNA and avoiding chromosomal lesions.</text>
</comment>
<keyword evidence="3 7" id="KW-0547">Nucleotide-binding</keyword>
<feature type="binding site" evidence="7">
    <location>
        <position position="172"/>
    </location>
    <ligand>
        <name>substrate</name>
    </ligand>
</feature>
<keyword evidence="5 7" id="KW-0460">Magnesium</keyword>
<comment type="similarity">
    <text evidence="1 7 8">Belongs to the HAM1 NTPase family.</text>
</comment>
<dbReference type="Proteomes" id="UP001247620">
    <property type="component" value="Unassembled WGS sequence"/>
</dbReference>
<dbReference type="PANTHER" id="PTHR11067:SF9">
    <property type="entry name" value="INOSINE TRIPHOSPHATE PYROPHOSPHATASE"/>
    <property type="match status" value="1"/>
</dbReference>
<feature type="binding site" evidence="7">
    <location>
        <begin position="149"/>
        <end position="152"/>
    </location>
    <ligand>
        <name>substrate</name>
    </ligand>
</feature>
<feature type="binding site" evidence="7">
    <location>
        <position position="69"/>
    </location>
    <ligand>
        <name>Mg(2+)</name>
        <dbReference type="ChEBI" id="CHEBI:18420"/>
    </ligand>
</feature>
<comment type="catalytic activity">
    <reaction evidence="7">
        <text>dITP + H2O = dIMP + diphosphate + H(+)</text>
        <dbReference type="Rhea" id="RHEA:28342"/>
        <dbReference type="ChEBI" id="CHEBI:15377"/>
        <dbReference type="ChEBI" id="CHEBI:15378"/>
        <dbReference type="ChEBI" id="CHEBI:33019"/>
        <dbReference type="ChEBI" id="CHEBI:61194"/>
        <dbReference type="ChEBI" id="CHEBI:61382"/>
        <dbReference type="EC" id="3.6.1.66"/>
    </reaction>
</comment>
<evidence type="ECO:0000256" key="2">
    <source>
        <dbReference type="ARBA" id="ARBA00022723"/>
    </source>
</evidence>
<dbReference type="Gene3D" id="3.90.950.10">
    <property type="match status" value="1"/>
</dbReference>
<comment type="caution">
    <text evidence="9">The sequence shown here is derived from an EMBL/GenBank/DDBJ whole genome shotgun (WGS) entry which is preliminary data.</text>
</comment>
<feature type="binding site" evidence="7">
    <location>
        <begin position="177"/>
        <end position="178"/>
    </location>
    <ligand>
        <name>substrate</name>
    </ligand>
</feature>
<sequence>MQQLVFATNNRHKLEEVAAKLDGKIQLLTLNDIGCTDDIEETGTTFKENAAIKSRYIYQKYKLNCFGDDSGLEIDALNGEPGVYSARYAGEHGNHAANINKVLLNLSGETNRKARFHTVISLIWNGEEHFFDGTVEGSIRTSPSGTDGFGYDPIFEPDGYSVTFAEMSMAEKNRISHRAKAMEKLINFLSSIDKP</sequence>
<comment type="catalytic activity">
    <reaction evidence="7">
        <text>XTP + H2O = XMP + diphosphate + H(+)</text>
        <dbReference type="Rhea" id="RHEA:28610"/>
        <dbReference type="ChEBI" id="CHEBI:15377"/>
        <dbReference type="ChEBI" id="CHEBI:15378"/>
        <dbReference type="ChEBI" id="CHEBI:33019"/>
        <dbReference type="ChEBI" id="CHEBI:57464"/>
        <dbReference type="ChEBI" id="CHEBI:61314"/>
        <dbReference type="EC" id="3.6.1.66"/>
    </reaction>
</comment>
<gene>
    <name evidence="9" type="ORF">J2W55_002017</name>
</gene>
<feature type="binding site" evidence="7">
    <location>
        <begin position="8"/>
        <end position="13"/>
    </location>
    <ligand>
        <name>substrate</name>
    </ligand>
</feature>
<comment type="subunit">
    <text evidence="7">Homodimer.</text>
</comment>
<evidence type="ECO:0000256" key="7">
    <source>
        <dbReference type="HAMAP-Rule" id="MF_01405"/>
    </source>
</evidence>
<evidence type="ECO:0000313" key="10">
    <source>
        <dbReference type="Proteomes" id="UP001247620"/>
    </source>
</evidence>
<dbReference type="SUPFAM" id="SSF52972">
    <property type="entry name" value="ITPase-like"/>
    <property type="match status" value="1"/>
</dbReference>
<evidence type="ECO:0000256" key="3">
    <source>
        <dbReference type="ARBA" id="ARBA00022741"/>
    </source>
</evidence>
<dbReference type="GO" id="GO:0036220">
    <property type="term" value="F:ITP diphosphatase activity"/>
    <property type="evidence" value="ECO:0007669"/>
    <property type="project" value="UniProtKB-EC"/>
</dbReference>
<dbReference type="InterPro" id="IPR029001">
    <property type="entry name" value="ITPase-like_fam"/>
</dbReference>
<accession>A0ABU1T9U9</accession>
<keyword evidence="10" id="KW-1185">Reference proteome</keyword>
<dbReference type="RefSeq" id="WP_310095013.1">
    <property type="nucleotide sequence ID" value="NZ_JAVDUU010000002.1"/>
</dbReference>
<keyword evidence="4 7" id="KW-0378">Hydrolase</keyword>
<proteinExistence type="inferred from homology"/>
<reference evidence="9 10" key="1">
    <citation type="submission" date="2023-07" db="EMBL/GenBank/DDBJ databases">
        <title>Sorghum-associated microbial communities from plants grown in Nebraska, USA.</title>
        <authorList>
            <person name="Schachtman D."/>
        </authorList>
    </citation>
    <scope>NUCLEOTIDE SEQUENCE [LARGE SCALE GENOMIC DNA]</scope>
    <source>
        <strain evidence="9 10">3262</strain>
    </source>
</reference>
<organism evidence="9 10">
    <name type="scientific">Mucilaginibacter pocheonensis</name>
    <dbReference type="NCBI Taxonomy" id="398050"/>
    <lineage>
        <taxon>Bacteria</taxon>
        <taxon>Pseudomonadati</taxon>
        <taxon>Bacteroidota</taxon>
        <taxon>Sphingobacteriia</taxon>
        <taxon>Sphingobacteriales</taxon>
        <taxon>Sphingobacteriaceae</taxon>
        <taxon>Mucilaginibacter</taxon>
    </lineage>
</organism>
<dbReference type="InterPro" id="IPR020922">
    <property type="entry name" value="dITP/XTP_pyrophosphatase"/>
</dbReference>
<dbReference type="Pfam" id="PF01725">
    <property type="entry name" value="Ham1p_like"/>
    <property type="match status" value="1"/>
</dbReference>
<feature type="binding site" evidence="7">
    <location>
        <position position="40"/>
    </location>
    <ligand>
        <name>Mg(2+)</name>
        <dbReference type="ChEBI" id="CHEBI:18420"/>
    </ligand>
</feature>
<dbReference type="PANTHER" id="PTHR11067">
    <property type="entry name" value="INOSINE TRIPHOSPHATE PYROPHOSPHATASE/HAM1 PROTEIN"/>
    <property type="match status" value="1"/>
</dbReference>
<evidence type="ECO:0000313" key="9">
    <source>
        <dbReference type="EMBL" id="MDR6942175.1"/>
    </source>
</evidence>
<dbReference type="InterPro" id="IPR002637">
    <property type="entry name" value="RdgB/HAM1"/>
</dbReference>
<protein>
    <recommendedName>
        <fullName evidence="7">dITP/XTP pyrophosphatase</fullName>
        <ecNumber evidence="7">3.6.1.66</ecNumber>
    </recommendedName>
    <alternativeName>
        <fullName evidence="7">Non-canonical purine NTP pyrophosphatase</fullName>
    </alternativeName>
    <alternativeName>
        <fullName evidence="7">Non-standard purine NTP pyrophosphatase</fullName>
    </alternativeName>
    <alternativeName>
        <fullName evidence="7">Nucleoside-triphosphate diphosphatase</fullName>
    </alternativeName>
    <alternativeName>
        <fullName evidence="7">Nucleoside-triphosphate pyrophosphatase</fullName>
        <shortName evidence="7">NTPase</shortName>
    </alternativeName>
</protein>
<keyword evidence="6 7" id="KW-0546">Nucleotide metabolism</keyword>
<dbReference type="EMBL" id="JAVDUU010000002">
    <property type="protein sequence ID" value="MDR6942175.1"/>
    <property type="molecule type" value="Genomic_DNA"/>
</dbReference>
<evidence type="ECO:0000256" key="4">
    <source>
        <dbReference type="ARBA" id="ARBA00022801"/>
    </source>
</evidence>
<evidence type="ECO:0000256" key="5">
    <source>
        <dbReference type="ARBA" id="ARBA00022842"/>
    </source>
</evidence>
<comment type="catalytic activity">
    <reaction evidence="7">
        <text>ITP + H2O = IMP + diphosphate + H(+)</text>
        <dbReference type="Rhea" id="RHEA:29399"/>
        <dbReference type="ChEBI" id="CHEBI:15377"/>
        <dbReference type="ChEBI" id="CHEBI:15378"/>
        <dbReference type="ChEBI" id="CHEBI:33019"/>
        <dbReference type="ChEBI" id="CHEBI:58053"/>
        <dbReference type="ChEBI" id="CHEBI:61402"/>
        <dbReference type="EC" id="3.6.1.66"/>
    </reaction>
</comment>
<evidence type="ECO:0000256" key="1">
    <source>
        <dbReference type="ARBA" id="ARBA00008023"/>
    </source>
</evidence>
<dbReference type="HAMAP" id="MF_01405">
    <property type="entry name" value="Non_canon_purine_NTPase"/>
    <property type="match status" value="1"/>
</dbReference>
<evidence type="ECO:0000256" key="8">
    <source>
        <dbReference type="RuleBase" id="RU003781"/>
    </source>
</evidence>
<comment type="cofactor">
    <cofactor evidence="7">
        <name>Mg(2+)</name>
        <dbReference type="ChEBI" id="CHEBI:18420"/>
    </cofactor>
    <text evidence="7">Binds 1 Mg(2+) ion per subunit.</text>
</comment>
<feature type="active site" description="Proton acceptor" evidence="7">
    <location>
        <position position="69"/>
    </location>
</feature>
<evidence type="ECO:0000256" key="6">
    <source>
        <dbReference type="ARBA" id="ARBA00023080"/>
    </source>
</evidence>
<dbReference type="NCBIfam" id="NF011398">
    <property type="entry name" value="PRK14823.1"/>
    <property type="match status" value="1"/>
</dbReference>
<dbReference type="NCBIfam" id="TIGR00042">
    <property type="entry name" value="RdgB/HAM1 family non-canonical purine NTP pyrophosphatase"/>
    <property type="match status" value="1"/>
</dbReference>
<keyword evidence="2 7" id="KW-0479">Metal-binding</keyword>
<dbReference type="CDD" id="cd00515">
    <property type="entry name" value="HAM1"/>
    <property type="match status" value="1"/>
</dbReference>